<evidence type="ECO:0000256" key="1">
    <source>
        <dbReference type="RuleBase" id="RU000411"/>
    </source>
</evidence>
<dbReference type="InterPro" id="IPR023796">
    <property type="entry name" value="Serpin_dom"/>
</dbReference>
<protein>
    <recommendedName>
        <fullName evidence="3">Serpin domain-containing protein</fullName>
    </recommendedName>
</protein>
<feature type="domain" description="Serpin" evidence="3">
    <location>
        <begin position="44"/>
        <end position="396"/>
    </location>
</feature>
<evidence type="ECO:0000313" key="4">
    <source>
        <dbReference type="EMBL" id="MXO51546.1"/>
    </source>
</evidence>
<dbReference type="SUPFAM" id="SSF56574">
    <property type="entry name" value="Serpins"/>
    <property type="match status" value="1"/>
</dbReference>
<reference evidence="4 5" key="1">
    <citation type="submission" date="2019-12" db="EMBL/GenBank/DDBJ databases">
        <title>Genomic-based taxomic classification of the family Erythrobacteraceae.</title>
        <authorList>
            <person name="Xu L."/>
        </authorList>
    </citation>
    <scope>NUCLEOTIDE SEQUENCE [LARGE SCALE GENOMIC DNA]</scope>
    <source>
        <strain evidence="4 5">DSM 16225</strain>
    </source>
</reference>
<dbReference type="SMART" id="SM00093">
    <property type="entry name" value="SERPIN"/>
    <property type="match status" value="1"/>
</dbReference>
<dbReference type="PROSITE" id="PS00284">
    <property type="entry name" value="SERPIN"/>
    <property type="match status" value="1"/>
</dbReference>
<gene>
    <name evidence="4" type="ORF">GRI42_09555</name>
</gene>
<feature type="chain" id="PRO_5032637338" description="Serpin domain-containing protein" evidence="2">
    <location>
        <begin position="23"/>
        <end position="406"/>
    </location>
</feature>
<dbReference type="CDD" id="cd00172">
    <property type="entry name" value="serpin"/>
    <property type="match status" value="1"/>
</dbReference>
<evidence type="ECO:0000256" key="2">
    <source>
        <dbReference type="SAM" id="SignalP"/>
    </source>
</evidence>
<name>A0A844Y153_9SPHN</name>
<dbReference type="PROSITE" id="PS51257">
    <property type="entry name" value="PROKAR_LIPOPROTEIN"/>
    <property type="match status" value="1"/>
</dbReference>
<dbReference type="OrthoDB" id="9764871at2"/>
<sequence length="406" mass="44461">MGYAAIKASLVPVALLILSACATMPAETSSTDSDADIERHDGAMALLPVLDAEAGPQKNMVFSPASINLAFGLLYEGAGGETRAQLAKLLPPPEDPLGYASNKDGVEVKVANALFLDRDFRFRDSYVAATRREYGAEAVKVDFSLPAPTAKIINDWASAATNGLIPQVITPSAIADDMIAVLANALYFEGLWETKLMGRREHPFLFGDGTERPFTFVTDDFDTPYARHEGWEAIRLPYRNNRYAMDILMPAKREVMSEAPSASFIEDMKRRLDGADDVFVSVEIPQFETDYDQGLIPALKAIGLTLPFETGRANFTAMVEPGQAPVKVSDVRHVTKLQVYGEGTKAAAVTTISIVTTGARFEPRKPVPFRADRPFVMVLRDLERDAVLFIGRIADPQPFEPEVEEP</sequence>
<dbReference type="PANTHER" id="PTHR11461:SF211">
    <property type="entry name" value="GH10112P-RELATED"/>
    <property type="match status" value="1"/>
</dbReference>
<keyword evidence="5" id="KW-1185">Reference proteome</keyword>
<dbReference type="InterPro" id="IPR042185">
    <property type="entry name" value="Serpin_sf_2"/>
</dbReference>
<evidence type="ECO:0000313" key="5">
    <source>
        <dbReference type="Proteomes" id="UP000444185"/>
    </source>
</evidence>
<dbReference type="InterPro" id="IPR042178">
    <property type="entry name" value="Serpin_sf_1"/>
</dbReference>
<evidence type="ECO:0000259" key="3">
    <source>
        <dbReference type="SMART" id="SM00093"/>
    </source>
</evidence>
<accession>A0A844Y153</accession>
<dbReference type="Proteomes" id="UP000444185">
    <property type="component" value="Unassembled WGS sequence"/>
</dbReference>
<keyword evidence="2" id="KW-0732">Signal</keyword>
<proteinExistence type="inferred from homology"/>
<dbReference type="PANTHER" id="PTHR11461">
    <property type="entry name" value="SERINE PROTEASE INHIBITOR, SERPIN"/>
    <property type="match status" value="1"/>
</dbReference>
<dbReference type="AlphaFoldDB" id="A0A844Y153"/>
<dbReference type="InterPro" id="IPR036186">
    <property type="entry name" value="Serpin_sf"/>
</dbReference>
<dbReference type="EMBL" id="WTYF01000004">
    <property type="protein sequence ID" value="MXO51546.1"/>
    <property type="molecule type" value="Genomic_DNA"/>
</dbReference>
<dbReference type="GO" id="GO:0004867">
    <property type="term" value="F:serine-type endopeptidase inhibitor activity"/>
    <property type="evidence" value="ECO:0007669"/>
    <property type="project" value="InterPro"/>
</dbReference>
<dbReference type="InterPro" id="IPR000215">
    <property type="entry name" value="Serpin_fam"/>
</dbReference>
<dbReference type="GO" id="GO:0005615">
    <property type="term" value="C:extracellular space"/>
    <property type="evidence" value="ECO:0007669"/>
    <property type="project" value="InterPro"/>
</dbReference>
<dbReference type="InterPro" id="IPR023795">
    <property type="entry name" value="Serpin_CS"/>
</dbReference>
<comment type="similarity">
    <text evidence="1">Belongs to the serpin family.</text>
</comment>
<dbReference type="Pfam" id="PF00079">
    <property type="entry name" value="Serpin"/>
    <property type="match status" value="1"/>
</dbReference>
<organism evidence="4 5">
    <name type="scientific">Qipengyuania gaetbuli</name>
    <dbReference type="NCBI Taxonomy" id="266952"/>
    <lineage>
        <taxon>Bacteria</taxon>
        <taxon>Pseudomonadati</taxon>
        <taxon>Pseudomonadota</taxon>
        <taxon>Alphaproteobacteria</taxon>
        <taxon>Sphingomonadales</taxon>
        <taxon>Erythrobacteraceae</taxon>
        <taxon>Qipengyuania</taxon>
    </lineage>
</organism>
<dbReference type="RefSeq" id="WP_160608273.1">
    <property type="nucleotide sequence ID" value="NZ_WTYF01000004.1"/>
</dbReference>
<dbReference type="Gene3D" id="2.30.39.10">
    <property type="entry name" value="Alpha-1-antitrypsin, domain 1"/>
    <property type="match status" value="1"/>
</dbReference>
<dbReference type="Gene3D" id="3.30.497.10">
    <property type="entry name" value="Antithrombin, subunit I, domain 2"/>
    <property type="match status" value="1"/>
</dbReference>
<feature type="signal peptide" evidence="2">
    <location>
        <begin position="1"/>
        <end position="22"/>
    </location>
</feature>
<comment type="caution">
    <text evidence="4">The sequence shown here is derived from an EMBL/GenBank/DDBJ whole genome shotgun (WGS) entry which is preliminary data.</text>
</comment>